<dbReference type="Proteomes" id="UP000230233">
    <property type="component" value="Unassembled WGS sequence"/>
</dbReference>
<gene>
    <name evidence="1" type="ORF">B9Z55_028111</name>
</gene>
<name>A0A2G5SDC7_9PELO</name>
<accession>A0A2G5SDC7</accession>
<organism evidence="1 2">
    <name type="scientific">Caenorhabditis nigoni</name>
    <dbReference type="NCBI Taxonomy" id="1611254"/>
    <lineage>
        <taxon>Eukaryota</taxon>
        <taxon>Metazoa</taxon>
        <taxon>Ecdysozoa</taxon>
        <taxon>Nematoda</taxon>
        <taxon>Chromadorea</taxon>
        <taxon>Rhabditida</taxon>
        <taxon>Rhabditina</taxon>
        <taxon>Rhabditomorpha</taxon>
        <taxon>Rhabditoidea</taxon>
        <taxon>Rhabditidae</taxon>
        <taxon>Peloderinae</taxon>
        <taxon>Caenorhabditis</taxon>
    </lineage>
</organism>
<protein>
    <recommendedName>
        <fullName evidence="3">F-box associated domain-containing protein</fullName>
    </recommendedName>
</protein>
<dbReference type="AlphaFoldDB" id="A0A2G5SDC7"/>
<comment type="caution">
    <text evidence="1">The sequence shown here is derived from an EMBL/GenBank/DDBJ whole genome shotgun (WGS) entry which is preliminary data.</text>
</comment>
<dbReference type="PANTHER" id="PTHR21503:SF8">
    <property type="entry name" value="F-BOX ASSOCIATED DOMAIN-CONTAINING PROTEIN-RELATED"/>
    <property type="match status" value="1"/>
</dbReference>
<dbReference type="EMBL" id="PDUG01000017">
    <property type="protein sequence ID" value="PIC12871.1"/>
    <property type="molecule type" value="Genomic_DNA"/>
</dbReference>
<evidence type="ECO:0000313" key="2">
    <source>
        <dbReference type="Proteomes" id="UP000230233"/>
    </source>
</evidence>
<evidence type="ECO:0000313" key="1">
    <source>
        <dbReference type="EMBL" id="PIC12871.1"/>
    </source>
</evidence>
<evidence type="ECO:0008006" key="3">
    <source>
        <dbReference type="Google" id="ProtNLM"/>
    </source>
</evidence>
<reference evidence="2" key="1">
    <citation type="submission" date="2017-10" db="EMBL/GenBank/DDBJ databases">
        <title>Rapid genome shrinkage in a self-fertile nematode reveals novel sperm competition proteins.</title>
        <authorList>
            <person name="Yin D."/>
            <person name="Schwarz E.M."/>
            <person name="Thomas C.G."/>
            <person name="Felde R.L."/>
            <person name="Korf I.F."/>
            <person name="Cutter A.D."/>
            <person name="Schartner C.M."/>
            <person name="Ralston E.J."/>
            <person name="Meyer B.J."/>
            <person name="Haag E.S."/>
        </authorList>
    </citation>
    <scope>NUCLEOTIDE SEQUENCE [LARGE SCALE GENOMIC DNA]</scope>
    <source>
        <strain evidence="2">JU1422</strain>
    </source>
</reference>
<sequence>MRKVIKSSQINRFKTISSIEYHCHEGNLPYVYICCNNEWIEIMNLMENGRSVKKGFNLNVSGKMIKFRLSYNSLVAYFPRGKREYAIKAIHDYLIDFFGGSIEYRWKSKGFEAYFISQNLSSAADVRLNLNFEDMKLLDLFFSTSPVLKSVNMFSSIGNKQFNPDSKIYQAESIEIDQFFNTVPNVLSRFQGKQAFLETLRYHVSDLIEFVNLWKSGQAFQNLEYLQMRVGCHEIPQNEIYSAIKVKFVAGTKKPLTHTLPRVHIGYDNKPKTDPITSHTYVVRQSDNRVASIQIQSKTFSFGVWDMTEEEFLRMVDYFQIYL</sequence>
<proteinExistence type="predicted"/>
<dbReference type="PANTHER" id="PTHR21503">
    <property type="entry name" value="F-BOX-CONTAINING HYPOTHETICAL PROTEIN C.ELEGANS"/>
    <property type="match status" value="1"/>
</dbReference>
<keyword evidence="2" id="KW-1185">Reference proteome</keyword>